<accession>A0A1X1EI33</accession>
<proteinExistence type="predicted"/>
<organism evidence="1 2">
    <name type="scientific">Mixta gaviniae</name>
    <dbReference type="NCBI Taxonomy" id="665914"/>
    <lineage>
        <taxon>Bacteria</taxon>
        <taxon>Pseudomonadati</taxon>
        <taxon>Pseudomonadota</taxon>
        <taxon>Gammaproteobacteria</taxon>
        <taxon>Enterobacterales</taxon>
        <taxon>Erwiniaceae</taxon>
        <taxon>Mixta</taxon>
    </lineage>
</organism>
<reference evidence="1 2" key="1">
    <citation type="submission" date="2018-01" db="EMBL/GenBank/DDBJ databases">
        <title>Complete and assembled Genome of Pantoea gaviniae DSM22758T.</title>
        <authorList>
            <person name="Stevens M.J.A."/>
            <person name="Zurfluh K."/>
            <person name="Stephan R."/>
        </authorList>
    </citation>
    <scope>NUCLEOTIDE SEQUENCE [LARGE SCALE GENOMIC DNA]</scope>
    <source>
        <strain evidence="1 2">DSM 22758</strain>
    </source>
</reference>
<evidence type="ECO:0000313" key="1">
    <source>
        <dbReference type="EMBL" id="AUX91644.1"/>
    </source>
</evidence>
<gene>
    <name evidence="1" type="ORF">C2E15_00070</name>
</gene>
<dbReference type="AlphaFoldDB" id="A0A1X1EI33"/>
<dbReference type="Proteomes" id="UP000238365">
    <property type="component" value="Chromosome"/>
</dbReference>
<keyword evidence="2" id="KW-1185">Reference proteome</keyword>
<sequence>MTAGCRKYDSYMTAGKVYAAVAVPKRKKRLSCASTMDDTLFAVQKIFQFAPERASAIKNPAMPFNRLRRMIHFTAASVA</sequence>
<protein>
    <submittedName>
        <fullName evidence="1">Uncharacterized protein</fullName>
    </submittedName>
</protein>
<dbReference type="KEGG" id="pgz:C2E15_00070"/>
<name>A0A1X1EI33_9GAMM</name>
<evidence type="ECO:0000313" key="2">
    <source>
        <dbReference type="Proteomes" id="UP000238365"/>
    </source>
</evidence>
<dbReference type="EMBL" id="CP026377">
    <property type="protein sequence ID" value="AUX91644.1"/>
    <property type="molecule type" value="Genomic_DNA"/>
</dbReference>